<evidence type="ECO:0000313" key="2">
    <source>
        <dbReference type="EMBL" id="GIM82660.1"/>
    </source>
</evidence>
<dbReference type="AlphaFoldDB" id="A0A919T2N2"/>
<keyword evidence="3" id="KW-1185">Reference proteome</keyword>
<accession>A0A919T2N2</accession>
<gene>
    <name evidence="2" type="ORF">Aco04nite_82630</name>
</gene>
<evidence type="ECO:0000256" key="1">
    <source>
        <dbReference type="SAM" id="MobiDB-lite"/>
    </source>
</evidence>
<evidence type="ECO:0000313" key="3">
    <source>
        <dbReference type="Proteomes" id="UP000680865"/>
    </source>
</evidence>
<dbReference type="EMBL" id="BOQP01000052">
    <property type="protein sequence ID" value="GIM82660.1"/>
    <property type="molecule type" value="Genomic_DNA"/>
</dbReference>
<organism evidence="2 3">
    <name type="scientific">Winogradskya consettensis</name>
    <dbReference type="NCBI Taxonomy" id="113560"/>
    <lineage>
        <taxon>Bacteria</taxon>
        <taxon>Bacillati</taxon>
        <taxon>Actinomycetota</taxon>
        <taxon>Actinomycetes</taxon>
        <taxon>Micromonosporales</taxon>
        <taxon>Micromonosporaceae</taxon>
        <taxon>Winogradskya</taxon>
    </lineage>
</organism>
<reference evidence="2" key="1">
    <citation type="submission" date="2021-03" db="EMBL/GenBank/DDBJ databases">
        <title>Whole genome shotgun sequence of Actinoplanes consettensis NBRC 14913.</title>
        <authorList>
            <person name="Komaki H."/>
            <person name="Tamura T."/>
        </authorList>
    </citation>
    <scope>NUCLEOTIDE SEQUENCE</scope>
    <source>
        <strain evidence="2">NBRC 14913</strain>
    </source>
</reference>
<name>A0A919T2N2_9ACTN</name>
<sequence length="131" mass="14153">MSDMHISLDGLDAMAHDLDQAGDRVADELYPVAKKAAQNIKTGWRKRAKRSAGKHGKLYYLAIDYDIARLGDRIDAEIGPQSAKPQGGMGRGFEYGSVHTAPKPDGQAAVEAEAPKFFAQVEAAIIRALDT</sequence>
<proteinExistence type="predicted"/>
<dbReference type="Proteomes" id="UP000680865">
    <property type="component" value="Unassembled WGS sequence"/>
</dbReference>
<feature type="region of interest" description="Disordered" evidence="1">
    <location>
        <begin position="78"/>
        <end position="104"/>
    </location>
</feature>
<comment type="caution">
    <text evidence="2">The sequence shown here is derived from an EMBL/GenBank/DDBJ whole genome shotgun (WGS) entry which is preliminary data.</text>
</comment>
<dbReference type="RefSeq" id="WP_213002632.1">
    <property type="nucleotide sequence ID" value="NZ_BAAATW010000006.1"/>
</dbReference>
<protein>
    <submittedName>
        <fullName evidence="2">Uncharacterized protein</fullName>
    </submittedName>
</protein>